<evidence type="ECO:0000313" key="3">
    <source>
        <dbReference type="Proteomes" id="UP000007472"/>
    </source>
</evidence>
<dbReference type="InterPro" id="IPR003673">
    <property type="entry name" value="CoA-Trfase_fam_III"/>
</dbReference>
<protein>
    <submittedName>
        <fullName evidence="2">L-carnitine dehydratase/bile acid-inducible protein F</fullName>
        <ecNumber evidence="2">2.8.3.16</ecNumber>
    </submittedName>
</protein>
<dbReference type="AlphaFoldDB" id="A0A654KGG8"/>
<dbReference type="EC" id="2.8.3.16" evidence="2"/>
<dbReference type="Gene3D" id="3.30.1540.10">
    <property type="entry name" value="formyl-coa transferase, domain 3"/>
    <property type="match status" value="1"/>
</dbReference>
<dbReference type="KEGG" id="teq:TEQUI_0590"/>
<dbReference type="GO" id="GO:0033608">
    <property type="term" value="F:formyl-CoA transferase activity"/>
    <property type="evidence" value="ECO:0007669"/>
    <property type="project" value="UniProtKB-EC"/>
</dbReference>
<dbReference type="Gene3D" id="3.40.50.10540">
    <property type="entry name" value="Crotonobetainyl-coa:carnitine coa-transferase, domain 1"/>
    <property type="match status" value="1"/>
</dbReference>
<dbReference type="SUPFAM" id="SSF89796">
    <property type="entry name" value="CoA-transferase family III (CaiB/BaiF)"/>
    <property type="match status" value="1"/>
</dbReference>
<organism evidence="2 3">
    <name type="scientific">Taylorella equigenitalis (strain MCE9)</name>
    <dbReference type="NCBI Taxonomy" id="937774"/>
    <lineage>
        <taxon>Bacteria</taxon>
        <taxon>Pseudomonadati</taxon>
        <taxon>Pseudomonadota</taxon>
        <taxon>Betaproteobacteria</taxon>
        <taxon>Burkholderiales</taxon>
        <taxon>Alcaligenaceae</taxon>
        <taxon>Taylorella</taxon>
    </lineage>
</organism>
<dbReference type="PANTHER" id="PTHR48207">
    <property type="entry name" value="SUCCINATE--HYDROXYMETHYLGLUTARATE COA-TRANSFERASE"/>
    <property type="match status" value="1"/>
</dbReference>
<gene>
    <name evidence="2" type="ordered locus">TEQUI_0590</name>
</gene>
<evidence type="ECO:0000256" key="1">
    <source>
        <dbReference type="ARBA" id="ARBA00022679"/>
    </source>
</evidence>
<dbReference type="InterPro" id="IPR023606">
    <property type="entry name" value="CoA-Trfase_III_dom_1_sf"/>
</dbReference>
<dbReference type="EMBL" id="CP002456">
    <property type="protein sequence ID" value="ADU91532.1"/>
    <property type="molecule type" value="Genomic_DNA"/>
</dbReference>
<name>A0A654KGG8_TAYEM</name>
<keyword evidence="1 2" id="KW-0808">Transferase</keyword>
<sequence length="397" mass="44389">MNQGNIRPLDGVLVLSFEHAVAAPFCTRLLADMGARVIKVERPGVGDFARGYDDRIRGMSSHFTWINRSKESLTLDLKSQEAQEVLECLLPKVDVLVQNLAPGAIGRLGLSYDQLRNRYPRLICCDISGYGIGGPYEQKKAYDLLVQSESGFLSVTGTPDEMTKAGVSIADSSTGFFAYSNILAALMLRDRIGEGSHIDMSMLETMVEMMGFPLYYAFDGAEPPARAGAHHATIYPYGPFQVADDQTVMLGLQNQREWVRFCEEVIEEPDMAYDERYASNNLRQKNREDLDIRIKGKLIAMSKDELIERLDKCGIANASVNDMHDVWEHEQLKARNRWRMVNTPVGEVAAPLPPGVNDKFEYRMDPVPDLGQHSEAILEELGFASNRISEMKSKGVI</sequence>
<proteinExistence type="predicted"/>
<dbReference type="InterPro" id="IPR050483">
    <property type="entry name" value="CoA-transferase_III_domain"/>
</dbReference>
<dbReference type="Pfam" id="PF02515">
    <property type="entry name" value="CoA_transf_3"/>
    <property type="match status" value="1"/>
</dbReference>
<reference evidence="2 3" key="1">
    <citation type="journal article" date="2011" name="J. Bacteriol.">
        <title>Genome sequence of Taylorella equigenitalis MCE9, the causative agent of contagious equine metritis.</title>
        <authorList>
            <person name="Hebert L."/>
            <person name="Moumen B."/>
            <person name="Duquesne F."/>
            <person name="Breuil M.F."/>
            <person name="Laugier C."/>
            <person name="Batto J.M."/>
            <person name="Renault P."/>
            <person name="Petry S."/>
        </authorList>
    </citation>
    <scope>NUCLEOTIDE SEQUENCE [LARGE SCALE GENOMIC DNA]</scope>
    <source>
        <strain evidence="2 3">MCE9</strain>
    </source>
</reference>
<dbReference type="Proteomes" id="UP000007472">
    <property type="component" value="Chromosome"/>
</dbReference>
<evidence type="ECO:0000313" key="2">
    <source>
        <dbReference type="EMBL" id="ADU91532.1"/>
    </source>
</evidence>
<accession>A0A654KGG8</accession>
<dbReference type="PANTHER" id="PTHR48207:SF3">
    <property type="entry name" value="SUCCINATE--HYDROXYMETHYLGLUTARATE COA-TRANSFERASE"/>
    <property type="match status" value="1"/>
</dbReference>
<dbReference type="InterPro" id="IPR044855">
    <property type="entry name" value="CoA-Trfase_III_dom3_sf"/>
</dbReference>